<feature type="compositionally biased region" description="Polar residues" evidence="9">
    <location>
        <begin position="79"/>
        <end position="96"/>
    </location>
</feature>
<proteinExistence type="predicted"/>
<evidence type="ECO:0000313" key="12">
    <source>
        <dbReference type="EMBL" id="KAK0512430.1"/>
    </source>
</evidence>
<keyword evidence="3" id="KW-0813">Transport</keyword>
<accession>A0AA39V8D3</accession>
<dbReference type="PANTHER" id="PTHR12791">
    <property type="entry name" value="GOLGI SNARE BET1-RELATED"/>
    <property type="match status" value="1"/>
</dbReference>
<dbReference type="Gene3D" id="1.20.5.110">
    <property type="match status" value="1"/>
</dbReference>
<keyword evidence="8 10" id="KW-0472">Membrane</keyword>
<protein>
    <recommendedName>
        <fullName evidence="11">t-SNARE coiled-coil homology domain-containing protein</fullName>
    </recommendedName>
</protein>
<dbReference type="FunFam" id="1.20.5.110:FF:000060">
    <property type="entry name" value="SNARE complex subunit (Syn8)"/>
    <property type="match status" value="1"/>
</dbReference>
<evidence type="ECO:0000256" key="3">
    <source>
        <dbReference type="ARBA" id="ARBA00022448"/>
    </source>
</evidence>
<evidence type="ECO:0000256" key="8">
    <source>
        <dbReference type="ARBA" id="ARBA00023136"/>
    </source>
</evidence>
<keyword evidence="13" id="KW-1185">Reference proteome</keyword>
<dbReference type="GO" id="GO:0061025">
    <property type="term" value="P:membrane fusion"/>
    <property type="evidence" value="ECO:0007669"/>
    <property type="project" value="UniProtKB-ARBA"/>
</dbReference>
<evidence type="ECO:0000256" key="4">
    <source>
        <dbReference type="ARBA" id="ARBA00022692"/>
    </source>
</evidence>
<evidence type="ECO:0000256" key="2">
    <source>
        <dbReference type="ARBA" id="ARBA00004308"/>
    </source>
</evidence>
<dbReference type="GO" id="GO:0005768">
    <property type="term" value="C:endosome"/>
    <property type="evidence" value="ECO:0007669"/>
    <property type="project" value="UniProtKB-ARBA"/>
</dbReference>
<evidence type="ECO:0000256" key="10">
    <source>
        <dbReference type="SAM" id="Phobius"/>
    </source>
</evidence>
<evidence type="ECO:0000256" key="6">
    <source>
        <dbReference type="ARBA" id="ARBA00022989"/>
    </source>
</evidence>
<comment type="caution">
    <text evidence="12">The sequence shown here is derived from an EMBL/GenBank/DDBJ whole genome shotgun (WGS) entry which is preliminary data.</text>
</comment>
<evidence type="ECO:0000256" key="7">
    <source>
        <dbReference type="ARBA" id="ARBA00023054"/>
    </source>
</evidence>
<keyword evidence="5" id="KW-0653">Protein transport</keyword>
<evidence type="ECO:0000256" key="1">
    <source>
        <dbReference type="ARBA" id="ARBA00004167"/>
    </source>
</evidence>
<organism evidence="12 13">
    <name type="scientific">Cladonia borealis</name>
    <dbReference type="NCBI Taxonomy" id="184061"/>
    <lineage>
        <taxon>Eukaryota</taxon>
        <taxon>Fungi</taxon>
        <taxon>Dikarya</taxon>
        <taxon>Ascomycota</taxon>
        <taxon>Pezizomycotina</taxon>
        <taxon>Lecanoromycetes</taxon>
        <taxon>OSLEUM clade</taxon>
        <taxon>Lecanoromycetidae</taxon>
        <taxon>Lecanorales</taxon>
        <taxon>Lecanorineae</taxon>
        <taxon>Cladoniaceae</taxon>
        <taxon>Cladonia</taxon>
    </lineage>
</organism>
<evidence type="ECO:0000256" key="9">
    <source>
        <dbReference type="SAM" id="MobiDB-lite"/>
    </source>
</evidence>
<keyword evidence="4 10" id="KW-0812">Transmembrane</keyword>
<reference evidence="12" key="1">
    <citation type="submission" date="2023-03" db="EMBL/GenBank/DDBJ databases">
        <title>Complete genome of Cladonia borealis.</title>
        <authorList>
            <person name="Park H."/>
        </authorList>
    </citation>
    <scope>NUCLEOTIDE SEQUENCE</scope>
    <source>
        <strain evidence="12">ANT050790</strain>
    </source>
</reference>
<dbReference type="GO" id="GO:0006896">
    <property type="term" value="P:Golgi to vacuole transport"/>
    <property type="evidence" value="ECO:0007669"/>
    <property type="project" value="UniProtKB-ARBA"/>
</dbReference>
<gene>
    <name evidence="12" type="ORF">JMJ35_005558</name>
</gene>
<feature type="compositionally biased region" description="Polar residues" evidence="9">
    <location>
        <begin position="116"/>
        <end position="135"/>
    </location>
</feature>
<sequence length="270" mass="30407">MANPSQLYLLADHIKLSLLERQRAISLNLEPNSQDGHISRSLESMREGIEALEQQQPQSGAPDDTASRLRSQYDDLTSQFRGFPTKSTSSNINQPNDPALSSDFAHAKDTRPRIPPSSSFMKRSAGDSPNTSKSVRFTDAPLDPQEEANRAALFPYRDEPDGPPEQGQLDNQQIHTYHKQVLQQQDEQLDRLGESIGRTRDLSIQIGDELDDHIQMLDDVEQHVDRHQGRLDGARRQLGNVARKARDNKQITVIIILIIILVLLIIILKN</sequence>
<dbReference type="PROSITE" id="PS50192">
    <property type="entry name" value="T_SNARE"/>
    <property type="match status" value="1"/>
</dbReference>
<dbReference type="InterPro" id="IPR000727">
    <property type="entry name" value="T_SNARE_dom"/>
</dbReference>
<comment type="subcellular location">
    <subcellularLocation>
        <location evidence="2">Endomembrane system</location>
    </subcellularLocation>
    <subcellularLocation>
        <location evidence="1">Membrane</location>
        <topology evidence="1">Single-pass membrane protein</topology>
    </subcellularLocation>
</comment>
<dbReference type="SMART" id="SM00397">
    <property type="entry name" value="t_SNARE"/>
    <property type="match status" value="1"/>
</dbReference>
<name>A0AA39V8D3_9LECA</name>
<dbReference type="EMBL" id="JAFEKC020000011">
    <property type="protein sequence ID" value="KAK0512430.1"/>
    <property type="molecule type" value="Genomic_DNA"/>
</dbReference>
<dbReference type="GO" id="GO:0015031">
    <property type="term" value="P:protein transport"/>
    <property type="evidence" value="ECO:0007669"/>
    <property type="project" value="UniProtKB-KW"/>
</dbReference>
<evidence type="ECO:0000256" key="5">
    <source>
        <dbReference type="ARBA" id="ARBA00022927"/>
    </source>
</evidence>
<feature type="region of interest" description="Disordered" evidence="9">
    <location>
        <begin position="79"/>
        <end position="145"/>
    </location>
</feature>
<evidence type="ECO:0000259" key="11">
    <source>
        <dbReference type="PROSITE" id="PS50192"/>
    </source>
</evidence>
<evidence type="ECO:0000313" key="13">
    <source>
        <dbReference type="Proteomes" id="UP001166286"/>
    </source>
</evidence>
<keyword evidence="7" id="KW-0175">Coiled coil</keyword>
<dbReference type="Proteomes" id="UP001166286">
    <property type="component" value="Unassembled WGS sequence"/>
</dbReference>
<keyword evidence="6 10" id="KW-1133">Transmembrane helix</keyword>
<dbReference type="AlphaFoldDB" id="A0AA39V8D3"/>
<dbReference type="SUPFAM" id="SSF58038">
    <property type="entry name" value="SNARE fusion complex"/>
    <property type="match status" value="1"/>
</dbReference>
<feature type="transmembrane region" description="Helical" evidence="10">
    <location>
        <begin position="251"/>
        <end position="268"/>
    </location>
</feature>
<feature type="domain" description="T-SNARE coiled-coil homology" evidence="11">
    <location>
        <begin position="179"/>
        <end position="241"/>
    </location>
</feature>
<dbReference type="GO" id="GO:0016020">
    <property type="term" value="C:membrane"/>
    <property type="evidence" value="ECO:0007669"/>
    <property type="project" value="UniProtKB-SubCell"/>
</dbReference>
<dbReference type="CDD" id="cd15859">
    <property type="entry name" value="SNARE_SYN8"/>
    <property type="match status" value="1"/>
</dbReference>
<dbReference type="Pfam" id="PF05739">
    <property type="entry name" value="SNARE"/>
    <property type="match status" value="1"/>
</dbReference>